<dbReference type="Gene3D" id="3.90.226.10">
    <property type="entry name" value="2-enoyl-CoA Hydratase, Chain A, domain 1"/>
    <property type="match status" value="1"/>
</dbReference>
<evidence type="ECO:0000313" key="17">
    <source>
        <dbReference type="Proteomes" id="UP000663828"/>
    </source>
</evidence>
<gene>
    <name evidence="16" type="ORF">XAT740_LOCUS52533</name>
</gene>
<accession>A0A816DNF8</accession>
<evidence type="ECO:0000256" key="9">
    <source>
        <dbReference type="ARBA" id="ARBA00051408"/>
    </source>
</evidence>
<comment type="function">
    <text evidence="11">Isomerization of 3-trans,5-cis-dienoyl-CoA to 2-trans,4-trans-dienoyl-CoA.</text>
</comment>
<dbReference type="GO" id="GO:0106388">
    <property type="term" value="F:rRNA small subunit aminocarboxypropyltransferase activity"/>
    <property type="evidence" value="ECO:0007669"/>
    <property type="project" value="UniProtKB-EC"/>
</dbReference>
<comment type="subcellular location">
    <subcellularLocation>
        <location evidence="1">Peroxisome</location>
    </subcellularLocation>
</comment>
<evidence type="ECO:0000256" key="3">
    <source>
        <dbReference type="ARBA" id="ARBA00005254"/>
    </source>
</evidence>
<keyword evidence="4" id="KW-0276">Fatty acid metabolism</keyword>
<dbReference type="AlphaFoldDB" id="A0A816DNF8"/>
<dbReference type="InterPro" id="IPR001753">
    <property type="entry name" value="Enoyl-CoA_hydra/iso"/>
</dbReference>
<dbReference type="FunFam" id="3.90.226.10:FF:000024">
    <property type="entry name" value="Delta3,5-delta2,4-dienoyl-CoA isomerase"/>
    <property type="match status" value="1"/>
</dbReference>
<dbReference type="Pfam" id="PF04034">
    <property type="entry name" value="Ribo_biogen_C"/>
    <property type="match status" value="1"/>
</dbReference>
<dbReference type="SUPFAM" id="SSF52096">
    <property type="entry name" value="ClpP/crotonase"/>
    <property type="match status" value="1"/>
</dbReference>
<feature type="compositionally biased region" description="Basic and acidic residues" evidence="13">
    <location>
        <begin position="324"/>
        <end position="347"/>
    </location>
</feature>
<feature type="compositionally biased region" description="Basic residues" evidence="13">
    <location>
        <begin position="313"/>
        <end position="323"/>
    </location>
</feature>
<dbReference type="GO" id="GO:0006635">
    <property type="term" value="P:fatty acid beta-oxidation"/>
    <property type="evidence" value="ECO:0007669"/>
    <property type="project" value="UniProtKB-UniPathway"/>
</dbReference>
<keyword evidence="6" id="KW-0443">Lipid metabolism</keyword>
<dbReference type="InterPro" id="IPR045002">
    <property type="entry name" value="Ech1-like"/>
</dbReference>
<comment type="caution">
    <text evidence="16">The sequence shown here is derived from an EMBL/GenBank/DDBJ whole genome shotgun (WGS) entry which is preliminary data.</text>
</comment>
<dbReference type="InterPro" id="IPR007209">
    <property type="entry name" value="RNaseL-inhib-like_metal-bd_dom"/>
</dbReference>
<dbReference type="GO" id="GO:0005777">
    <property type="term" value="C:peroxisome"/>
    <property type="evidence" value="ECO:0007669"/>
    <property type="project" value="UniProtKB-SubCell"/>
</dbReference>
<feature type="region of interest" description="Disordered" evidence="13">
    <location>
        <begin position="528"/>
        <end position="572"/>
    </location>
</feature>
<dbReference type="NCBIfam" id="NF002621">
    <property type="entry name" value="PRK02287.1"/>
    <property type="match status" value="1"/>
</dbReference>
<dbReference type="GO" id="GO:1904047">
    <property type="term" value="F:S-adenosyl-L-methionine binding"/>
    <property type="evidence" value="ECO:0007669"/>
    <property type="project" value="UniProtKB-UniRule"/>
</dbReference>
<evidence type="ECO:0000259" key="15">
    <source>
        <dbReference type="Pfam" id="PF04068"/>
    </source>
</evidence>
<sequence length="572" mass="64393">MLRTNLSKDFPDFLLQSICCTVDRTLIQSIQRFTSSLPSYQTLKLTYPQPRVVLVELNRPTKLNAINKQLFDDLKTCFEYLNTERTCRAIVLTGAGRTFTTGIDLKYLSTFATGDVAQIDDIARKALHLRRFIHETQASFRAIDKCEKPIIAAVYGHCLGAAIDLLSSCDIRYSSRETIFSIKEVDMGIAADISTLQILPKVITNHSLFRELVYTARAFKIDEAQQIGLISQVFDTREAVIDAAICLASKIASKSPVAVQGSKINLNYARDHTIEENFKFACTWNSSMLLSEDIVKNVMASTEKNSIDSSNKMSHRTAKKNHHKDREYIDRAPKATNDDEDDFHSADEENDEDDSIEQIRIPLAMWDVNQCDPKRCTGRKLVRHGFVKPLKLGNHFGGIILSPMGQKCVSPEDKQIVLESGIAVVDCSWAKLDETPFSRMKGKHLRLLPYLVATNNVNYGKPCQLSCVEAFAAALAIVGLRDYGTILLDKFKWGHAFYTLNASLLETYEKCDSAQAVIECDRRFRTGEESFGDSYQPNRDMPPSESSEEEEGDEAYEENLHVENLSLKTTDE</sequence>
<keyword evidence="12" id="KW-0698">rRNA processing</keyword>
<evidence type="ECO:0000256" key="12">
    <source>
        <dbReference type="HAMAP-Rule" id="MF_03146"/>
    </source>
</evidence>
<dbReference type="InterPro" id="IPR022968">
    <property type="entry name" value="Tsr3-like"/>
</dbReference>
<feature type="binding site" evidence="12">
    <location>
        <position position="377"/>
    </location>
    <ligand>
        <name>S-adenosyl-L-methionine</name>
        <dbReference type="ChEBI" id="CHEBI:59789"/>
    </ligand>
</feature>
<comment type="catalytic activity">
    <reaction evidence="12">
        <text>an N(1)-methylpseudouridine in rRNA + S-adenosyl-L-methionine = N(1)-methyl-N(3)-[(3S)-3-amino-3-carboxypropyl]pseudouridine in rRNA + S-methyl-5'-thioadenosine + H(+)</text>
        <dbReference type="Rhea" id="RHEA:63296"/>
        <dbReference type="Rhea" id="RHEA-COMP:11634"/>
        <dbReference type="Rhea" id="RHEA-COMP:16310"/>
        <dbReference type="ChEBI" id="CHEBI:15378"/>
        <dbReference type="ChEBI" id="CHEBI:17509"/>
        <dbReference type="ChEBI" id="CHEBI:59789"/>
        <dbReference type="ChEBI" id="CHEBI:74890"/>
        <dbReference type="ChEBI" id="CHEBI:146234"/>
        <dbReference type="EC" id="2.5.1.157"/>
    </reaction>
</comment>
<organism evidence="16 17">
    <name type="scientific">Adineta ricciae</name>
    <name type="common">Rotifer</name>
    <dbReference type="NCBI Taxonomy" id="249248"/>
    <lineage>
        <taxon>Eukaryota</taxon>
        <taxon>Metazoa</taxon>
        <taxon>Spiralia</taxon>
        <taxon>Gnathifera</taxon>
        <taxon>Rotifera</taxon>
        <taxon>Eurotatoria</taxon>
        <taxon>Bdelloidea</taxon>
        <taxon>Adinetida</taxon>
        <taxon>Adinetidae</taxon>
        <taxon>Adineta</taxon>
    </lineage>
</organism>
<evidence type="ECO:0000256" key="1">
    <source>
        <dbReference type="ARBA" id="ARBA00004275"/>
    </source>
</evidence>
<evidence type="ECO:0000256" key="11">
    <source>
        <dbReference type="ARBA" id="ARBA00055786"/>
    </source>
</evidence>
<dbReference type="HAMAP" id="MF_01116">
    <property type="entry name" value="TSR3"/>
    <property type="match status" value="1"/>
</dbReference>
<dbReference type="PANTHER" id="PTHR43149">
    <property type="entry name" value="ENOYL-COA HYDRATASE"/>
    <property type="match status" value="1"/>
</dbReference>
<comment type="similarity">
    <text evidence="12">Belongs to the TDD superfamily. TSR3 family.</text>
</comment>
<evidence type="ECO:0000256" key="5">
    <source>
        <dbReference type="ARBA" id="ARBA00022990"/>
    </source>
</evidence>
<evidence type="ECO:0000256" key="2">
    <source>
        <dbReference type="ARBA" id="ARBA00005005"/>
    </source>
</evidence>
<dbReference type="GO" id="GO:0000455">
    <property type="term" value="P:enzyme-directed rRNA pseudouridine synthesis"/>
    <property type="evidence" value="ECO:0007669"/>
    <property type="project" value="UniProtKB-UniRule"/>
</dbReference>
<keyword evidence="12" id="KW-0949">S-adenosyl-L-methionine</keyword>
<feature type="binding site" evidence="12">
    <location>
        <position position="425"/>
    </location>
    <ligand>
        <name>S-adenosyl-L-methionine</name>
        <dbReference type="ChEBI" id="CHEBI:59789"/>
    </ligand>
</feature>
<comment type="similarity">
    <text evidence="3">Belongs to the enoyl-CoA hydratase/isomerase family.</text>
</comment>
<dbReference type="InterPro" id="IPR007177">
    <property type="entry name" value="Tsr3_C"/>
</dbReference>
<feature type="domain" description="16S/18S rRNA aminocarboxypropyltransferase Tsr3 C-terminal" evidence="14">
    <location>
        <begin position="399"/>
        <end position="523"/>
    </location>
</feature>
<evidence type="ECO:0000256" key="6">
    <source>
        <dbReference type="ARBA" id="ARBA00023098"/>
    </source>
</evidence>
<evidence type="ECO:0000313" key="16">
    <source>
        <dbReference type="EMBL" id="CAF1636261.1"/>
    </source>
</evidence>
<keyword evidence="12" id="KW-0808">Transferase</keyword>
<evidence type="ECO:0000256" key="4">
    <source>
        <dbReference type="ARBA" id="ARBA00022832"/>
    </source>
</evidence>
<dbReference type="UniPathway" id="UPA00659"/>
<evidence type="ECO:0000256" key="8">
    <source>
        <dbReference type="ARBA" id="ARBA00023235"/>
    </source>
</evidence>
<proteinExistence type="inferred from homology"/>
<dbReference type="EC" id="2.5.1.157" evidence="12"/>
<comment type="catalytic activity">
    <reaction evidence="9">
        <text>(3E,5Z)-octadienoyl-CoA = (2E,4E)-octadienoyl-CoA</text>
        <dbReference type="Rhea" id="RHEA:45244"/>
        <dbReference type="ChEBI" id="CHEBI:62243"/>
        <dbReference type="ChEBI" id="CHEBI:85108"/>
    </reaction>
</comment>
<protein>
    <recommendedName>
        <fullName evidence="12">18S rRNA aminocarboxypropyltransferase</fullName>
        <ecNumber evidence="12">2.5.1.157</ecNumber>
    </recommendedName>
</protein>
<reference evidence="16" key="1">
    <citation type="submission" date="2021-02" db="EMBL/GenBank/DDBJ databases">
        <authorList>
            <person name="Nowell W R."/>
        </authorList>
    </citation>
    <scope>NUCLEOTIDE SEQUENCE</scope>
</reference>
<dbReference type="Pfam" id="PF04068">
    <property type="entry name" value="Fer4_RLI"/>
    <property type="match status" value="1"/>
</dbReference>
<name>A0A816DNF8_ADIRI</name>
<dbReference type="CDD" id="cd06558">
    <property type="entry name" value="crotonase-like"/>
    <property type="match status" value="1"/>
</dbReference>
<dbReference type="Pfam" id="PF00378">
    <property type="entry name" value="ECH_1"/>
    <property type="match status" value="1"/>
</dbReference>
<dbReference type="Proteomes" id="UP000663828">
    <property type="component" value="Unassembled WGS sequence"/>
</dbReference>
<dbReference type="PANTHER" id="PTHR43149:SF1">
    <property type="entry name" value="DELTA(3,5)-DELTA(2,4)-DIENOYL-COA ISOMERASE, MITOCHONDRIAL"/>
    <property type="match status" value="1"/>
</dbReference>
<evidence type="ECO:0000256" key="13">
    <source>
        <dbReference type="SAM" id="MobiDB-lite"/>
    </source>
</evidence>
<feature type="compositionally biased region" description="Acidic residues" evidence="13">
    <location>
        <begin position="546"/>
        <end position="557"/>
    </location>
</feature>
<evidence type="ECO:0000259" key="14">
    <source>
        <dbReference type="Pfam" id="PF04034"/>
    </source>
</evidence>
<dbReference type="Gene3D" id="1.10.12.10">
    <property type="entry name" value="Lyase 2-enoyl-coa Hydratase, Chain A, domain 2"/>
    <property type="match status" value="1"/>
</dbReference>
<comment type="pathway">
    <text evidence="2">Lipid metabolism; fatty acid beta-oxidation.</text>
</comment>
<dbReference type="GO" id="GO:0051750">
    <property type="term" value="F:delta(3,5)-delta(2,4)-dienoyl-CoA isomerase activity"/>
    <property type="evidence" value="ECO:0007669"/>
    <property type="project" value="TreeGrafter"/>
</dbReference>
<comment type="catalytic activity">
    <reaction evidence="10">
        <text>(3E,5Z,8Z,11Z,14Z)-eicosapentaenoyl-CoA = (2E,4E,8Z,11Z,14Z)-eicosapentaenoyl-CoA</text>
        <dbReference type="Rhea" id="RHEA:45224"/>
        <dbReference type="ChEBI" id="CHEBI:85090"/>
        <dbReference type="ChEBI" id="CHEBI:85091"/>
    </reaction>
</comment>
<dbReference type="EMBL" id="CAJNOR010008689">
    <property type="protein sequence ID" value="CAF1636261.1"/>
    <property type="molecule type" value="Genomic_DNA"/>
</dbReference>
<keyword evidence="12" id="KW-0690">Ribosome biogenesis</keyword>
<feature type="region of interest" description="Disordered" evidence="13">
    <location>
        <begin position="305"/>
        <end position="354"/>
    </location>
</feature>
<comment type="function">
    <text evidence="12">Aminocarboxypropyltransferase that catalyzes the aminocarboxypropyl transfer on pseudouridine in 18S rRNA. It constitutes the last step in biosynthesis of the hypermodified N1-methyl-N3-(3-amino-3-carboxypropyl) pseudouridine (m1acp3-Psi).</text>
</comment>
<comment type="caution">
    <text evidence="12">Lacks conserved residue(s) required for the propagation of feature annotation.</text>
</comment>
<feature type="domain" description="RNase L inhibitor RLI-like possible metal-binding" evidence="15">
    <location>
        <begin position="362"/>
        <end position="393"/>
    </location>
</feature>
<evidence type="ECO:0000256" key="10">
    <source>
        <dbReference type="ARBA" id="ARBA00052809"/>
    </source>
</evidence>
<keyword evidence="7" id="KW-0576">Peroxisome</keyword>
<keyword evidence="8" id="KW-0413">Isomerase</keyword>
<dbReference type="GO" id="GO:0005739">
    <property type="term" value="C:mitochondrion"/>
    <property type="evidence" value="ECO:0007669"/>
    <property type="project" value="TreeGrafter"/>
</dbReference>
<keyword evidence="17" id="KW-1185">Reference proteome</keyword>
<keyword evidence="5" id="KW-0007">Acetylation</keyword>
<feature type="binding site" evidence="12">
    <location>
        <position position="448"/>
    </location>
    <ligand>
        <name>S-adenosyl-L-methionine</name>
        <dbReference type="ChEBI" id="CHEBI:59789"/>
    </ligand>
</feature>
<dbReference type="InterPro" id="IPR029045">
    <property type="entry name" value="ClpP/crotonase-like_dom_sf"/>
</dbReference>
<dbReference type="InterPro" id="IPR014748">
    <property type="entry name" value="Enoyl-CoA_hydra_C"/>
</dbReference>
<evidence type="ECO:0000256" key="7">
    <source>
        <dbReference type="ARBA" id="ARBA00023140"/>
    </source>
</evidence>
<dbReference type="FunFam" id="1.10.12.10:FF:000004">
    <property type="entry name" value="Delta3,5-delta2,4-dienoyl-CoA isomerase"/>
    <property type="match status" value="1"/>
</dbReference>